<dbReference type="GO" id="GO:0016787">
    <property type="term" value="F:hydrolase activity"/>
    <property type="evidence" value="ECO:0007669"/>
    <property type="project" value="UniProtKB-KW"/>
</dbReference>
<comment type="caution">
    <text evidence="6">The sequence shown here is derived from an EMBL/GenBank/DDBJ whole genome shotgun (WGS) entry which is preliminary data.</text>
</comment>
<reference evidence="6" key="1">
    <citation type="submission" date="2017-05" db="EMBL/GenBank/DDBJ databases">
        <authorList>
            <person name="Imhoff J.F."/>
            <person name="Rahn T."/>
            <person name="Kuenzel S."/>
            <person name="Neulinger S.C."/>
        </authorList>
    </citation>
    <scope>NUCLEOTIDE SEQUENCE</scope>
    <source>
        <strain evidence="6">DSM 4395</strain>
    </source>
</reference>
<evidence type="ECO:0000256" key="3">
    <source>
        <dbReference type="ARBA" id="ARBA00038412"/>
    </source>
</evidence>
<dbReference type="GO" id="GO:0004519">
    <property type="term" value="F:endonuclease activity"/>
    <property type="evidence" value="ECO:0007669"/>
    <property type="project" value="UniProtKB-KW"/>
</dbReference>
<dbReference type="Proteomes" id="UP001296967">
    <property type="component" value="Unassembled WGS sequence"/>
</dbReference>
<evidence type="ECO:0000256" key="2">
    <source>
        <dbReference type="ARBA" id="ARBA00022801"/>
    </source>
</evidence>
<dbReference type="InterPro" id="IPR002711">
    <property type="entry name" value="HNH"/>
</dbReference>
<keyword evidence="7" id="KW-1185">Reference proteome</keyword>
<keyword evidence="1" id="KW-0540">Nuclease</keyword>
<feature type="domain" description="HNH nuclease" evidence="5">
    <location>
        <begin position="38"/>
        <end position="93"/>
    </location>
</feature>
<keyword evidence="6" id="KW-0255">Endonuclease</keyword>
<evidence type="ECO:0000256" key="4">
    <source>
        <dbReference type="ARBA" id="ARBA00040194"/>
    </source>
</evidence>
<organism evidence="6 7">
    <name type="scientific">Halochromatium salexigens</name>
    <name type="common">Chromatium salexigens</name>
    <dbReference type="NCBI Taxonomy" id="49447"/>
    <lineage>
        <taxon>Bacteria</taxon>
        <taxon>Pseudomonadati</taxon>
        <taxon>Pseudomonadota</taxon>
        <taxon>Gammaproteobacteria</taxon>
        <taxon>Chromatiales</taxon>
        <taxon>Chromatiaceae</taxon>
        <taxon>Halochromatium</taxon>
    </lineage>
</organism>
<protein>
    <recommendedName>
        <fullName evidence="4">Putative HNH nuclease YajD</fullName>
    </recommendedName>
</protein>
<dbReference type="InterPro" id="IPR003615">
    <property type="entry name" value="HNH_nuc"/>
</dbReference>
<dbReference type="GO" id="GO:0003676">
    <property type="term" value="F:nucleic acid binding"/>
    <property type="evidence" value="ECO:0007669"/>
    <property type="project" value="InterPro"/>
</dbReference>
<gene>
    <name evidence="6" type="ORF">CCR82_14120</name>
</gene>
<keyword evidence="2" id="KW-0378">Hydrolase</keyword>
<evidence type="ECO:0000259" key="5">
    <source>
        <dbReference type="SMART" id="SM00507"/>
    </source>
</evidence>
<dbReference type="NCBIfam" id="NF008448">
    <property type="entry name" value="PRK11295.1"/>
    <property type="match status" value="1"/>
</dbReference>
<proteinExistence type="inferred from homology"/>
<sequence>MPKDQSRHGRTGQTIDGSKLDRVVASARRAMDERAAGYREQALKLYPWVCGRCAREFDRSNLRELTVHHKDMDHDNNPPDGSNWELLCLYCHDNEHQKYEEHLAAVAAGRDTSATGGRTAAPSTHNPFAGLADLLKKD</sequence>
<dbReference type="GO" id="GO:0008270">
    <property type="term" value="F:zinc ion binding"/>
    <property type="evidence" value="ECO:0007669"/>
    <property type="project" value="InterPro"/>
</dbReference>
<dbReference type="AlphaFoldDB" id="A0AAJ0XHH1"/>
<dbReference type="EMBL" id="NHSF01000067">
    <property type="protein sequence ID" value="MBK5931622.1"/>
    <property type="molecule type" value="Genomic_DNA"/>
</dbReference>
<evidence type="ECO:0000256" key="1">
    <source>
        <dbReference type="ARBA" id="ARBA00022722"/>
    </source>
</evidence>
<dbReference type="CDD" id="cd00085">
    <property type="entry name" value="HNHc"/>
    <property type="match status" value="1"/>
</dbReference>
<dbReference type="Pfam" id="PF01844">
    <property type="entry name" value="HNH"/>
    <property type="match status" value="1"/>
</dbReference>
<reference evidence="6" key="2">
    <citation type="journal article" date="2020" name="Microorganisms">
        <title>Osmotic Adaptation and Compatible Solute Biosynthesis of Phototrophic Bacteria as Revealed from Genome Analyses.</title>
        <authorList>
            <person name="Imhoff J.F."/>
            <person name="Rahn T."/>
            <person name="Kunzel S."/>
            <person name="Keller A."/>
            <person name="Neulinger S.C."/>
        </authorList>
    </citation>
    <scope>NUCLEOTIDE SEQUENCE</scope>
    <source>
        <strain evidence="6">DSM 4395</strain>
    </source>
</reference>
<dbReference type="SMART" id="SM00507">
    <property type="entry name" value="HNHc"/>
    <property type="match status" value="1"/>
</dbReference>
<dbReference type="PANTHER" id="PTHR41286:SF1">
    <property type="entry name" value="HNH NUCLEASE YAJD-RELATED"/>
    <property type="match status" value="1"/>
</dbReference>
<comment type="similarity">
    <text evidence="3">Belongs to the HNH nuclease family.</text>
</comment>
<dbReference type="GO" id="GO:0005829">
    <property type="term" value="C:cytosol"/>
    <property type="evidence" value="ECO:0007669"/>
    <property type="project" value="TreeGrafter"/>
</dbReference>
<evidence type="ECO:0000313" key="6">
    <source>
        <dbReference type="EMBL" id="MBK5931622.1"/>
    </source>
</evidence>
<accession>A0AAJ0XHH1</accession>
<dbReference type="PANTHER" id="PTHR41286">
    <property type="entry name" value="HNH NUCLEASE YAJD-RELATED"/>
    <property type="match status" value="1"/>
</dbReference>
<name>A0AAJ0XHH1_HALSE</name>
<dbReference type="RefSeq" id="WP_201246455.1">
    <property type="nucleotide sequence ID" value="NZ_NHSF01000067.1"/>
</dbReference>
<evidence type="ECO:0000313" key="7">
    <source>
        <dbReference type="Proteomes" id="UP001296967"/>
    </source>
</evidence>